<evidence type="ECO:0000313" key="4">
    <source>
        <dbReference type="Proteomes" id="UP000004947"/>
    </source>
</evidence>
<protein>
    <recommendedName>
        <fullName evidence="2">DNA/RNA non-specific endonuclease/pyrophosphatase/phosphodiesterase domain-containing protein</fullName>
    </recommendedName>
</protein>
<feature type="signal peptide" evidence="1">
    <location>
        <begin position="1"/>
        <end position="18"/>
    </location>
</feature>
<dbReference type="Proteomes" id="UP000004947">
    <property type="component" value="Unassembled WGS sequence"/>
</dbReference>
<dbReference type="Gene3D" id="3.40.570.10">
    <property type="entry name" value="Extracellular Endonuclease, subunit A"/>
    <property type="match status" value="1"/>
</dbReference>
<gene>
    <name evidence="3" type="ORF">LNTAR_15172</name>
</gene>
<dbReference type="OrthoDB" id="9811262at2"/>
<comment type="caution">
    <text evidence="3">The sequence shown here is derived from an EMBL/GenBank/DDBJ whole genome shotgun (WGS) entry which is preliminary data.</text>
</comment>
<keyword evidence="4" id="KW-1185">Reference proteome</keyword>
<dbReference type="RefSeq" id="WP_007280431.1">
    <property type="nucleotide sequence ID" value="NZ_ABCK01000024.1"/>
</dbReference>
<dbReference type="GO" id="GO:0046872">
    <property type="term" value="F:metal ion binding"/>
    <property type="evidence" value="ECO:0007669"/>
    <property type="project" value="InterPro"/>
</dbReference>
<evidence type="ECO:0000256" key="1">
    <source>
        <dbReference type="SAM" id="SignalP"/>
    </source>
</evidence>
<feature type="domain" description="DNA/RNA non-specific endonuclease/pyrophosphatase/phosphodiesterase" evidence="2">
    <location>
        <begin position="132"/>
        <end position="212"/>
    </location>
</feature>
<keyword evidence="1" id="KW-0732">Signal</keyword>
<feature type="chain" id="PRO_5002694281" description="DNA/RNA non-specific endonuclease/pyrophosphatase/phosphodiesterase domain-containing protein" evidence="1">
    <location>
        <begin position="19"/>
        <end position="291"/>
    </location>
</feature>
<sequence>MKFSYFAVLVLLSSSLQANLVGTRRNITVIKKGNITQGYSLDYQQSMWVSHQVKLGERGPIVNKLQNTDGFGNMILDRDHFSPYYTQSLLTSILLGSEEKKFSSEISLCTLMDISLKRNWINMDVALSRQDNTNPVFIINGVVFTSKVKYAFDKGFPIPAGFYKVIYYPDSKQAIAFVMSNKPLEKVFKNYAVPIARLEKLVGYKILEELDDKYKSQVDKPLVGKLWNSVENKDSQSSYLLMSNVRSYGNKIMFLRNEMLNSMSNLHIIPIQELKKSFEGKFKASRLLDSI</sequence>
<dbReference type="GO" id="GO:0003676">
    <property type="term" value="F:nucleic acid binding"/>
    <property type="evidence" value="ECO:0007669"/>
    <property type="project" value="InterPro"/>
</dbReference>
<dbReference type="Pfam" id="PF01223">
    <property type="entry name" value="Endonuclease_NS"/>
    <property type="match status" value="1"/>
</dbReference>
<evidence type="ECO:0000313" key="3">
    <source>
        <dbReference type="EMBL" id="EDM25769.1"/>
    </source>
</evidence>
<organism evidence="3 4">
    <name type="scientific">Lentisphaera araneosa HTCC2155</name>
    <dbReference type="NCBI Taxonomy" id="313628"/>
    <lineage>
        <taxon>Bacteria</taxon>
        <taxon>Pseudomonadati</taxon>
        <taxon>Lentisphaerota</taxon>
        <taxon>Lentisphaeria</taxon>
        <taxon>Lentisphaerales</taxon>
        <taxon>Lentisphaeraceae</taxon>
        <taxon>Lentisphaera</taxon>
    </lineage>
</organism>
<name>A6DRF9_9BACT</name>
<accession>A6DRF9</accession>
<dbReference type="STRING" id="313628.LNTAR_15172"/>
<proteinExistence type="predicted"/>
<dbReference type="AlphaFoldDB" id="A6DRF9"/>
<reference evidence="3 4" key="1">
    <citation type="journal article" date="2010" name="J. Bacteriol.">
        <title>Genome sequence of Lentisphaera araneosa HTCC2155T, the type species of the order Lentisphaerales in the phylum Lentisphaerae.</title>
        <authorList>
            <person name="Thrash J.C."/>
            <person name="Cho J.C."/>
            <person name="Vergin K.L."/>
            <person name="Morris R.M."/>
            <person name="Giovannoni S.J."/>
        </authorList>
    </citation>
    <scope>NUCLEOTIDE SEQUENCE [LARGE SCALE GENOMIC DNA]</scope>
    <source>
        <strain evidence="3 4">HTCC2155</strain>
    </source>
</reference>
<dbReference type="EMBL" id="ABCK01000024">
    <property type="protein sequence ID" value="EDM25769.1"/>
    <property type="molecule type" value="Genomic_DNA"/>
</dbReference>
<dbReference type="InterPro" id="IPR044925">
    <property type="entry name" value="His-Me_finger_sf"/>
</dbReference>
<dbReference type="InterPro" id="IPR001604">
    <property type="entry name" value="Endo_G_ENPP1-like_dom"/>
</dbReference>
<dbReference type="InterPro" id="IPR044929">
    <property type="entry name" value="DNA/RNA_non-sp_Endonuclease_sf"/>
</dbReference>
<dbReference type="GO" id="GO:0016787">
    <property type="term" value="F:hydrolase activity"/>
    <property type="evidence" value="ECO:0007669"/>
    <property type="project" value="InterPro"/>
</dbReference>
<evidence type="ECO:0000259" key="2">
    <source>
        <dbReference type="Pfam" id="PF01223"/>
    </source>
</evidence>
<dbReference type="SUPFAM" id="SSF54060">
    <property type="entry name" value="His-Me finger endonucleases"/>
    <property type="match status" value="1"/>
</dbReference>